<gene>
    <name evidence="4" type="ORF">K489DRAFT_258447</name>
</gene>
<feature type="compositionally biased region" description="Polar residues" evidence="1">
    <location>
        <begin position="11"/>
        <end position="24"/>
    </location>
</feature>
<dbReference type="AlphaFoldDB" id="A0A6J3M4P0"/>
<dbReference type="Proteomes" id="UP000504637">
    <property type="component" value="Unplaced"/>
</dbReference>
<sequence>MQSERDEARSSLPTKNERTTTLSSRGLSARLTRSTWFGIKRRAAGTSCRYRGKTIYRFATFLGIQIESLIIDSWSYPSYPSCQDVRPLDHVCPCVCACDRPASQPDEGHDRLLGRRSHQVRGQRGKFWIQWMYSSTRRHRRDLTSLLFFHSNMAVRQHSVEEAVWKCVFWAKTSRVEMFVCVYAPLVSPSFCVSVAAVCFAMGRRQRHVLEWKNLRFYFPHARTPQQRLSIVSNAGA</sequence>
<evidence type="ECO:0000256" key="2">
    <source>
        <dbReference type="SAM" id="Phobius"/>
    </source>
</evidence>
<evidence type="ECO:0000256" key="1">
    <source>
        <dbReference type="SAM" id="MobiDB-lite"/>
    </source>
</evidence>
<keyword evidence="2" id="KW-0812">Transmembrane</keyword>
<keyword evidence="2" id="KW-1133">Transmembrane helix</keyword>
<accession>A0A6J3M4P0</accession>
<feature type="region of interest" description="Disordered" evidence="1">
    <location>
        <begin position="1"/>
        <end position="24"/>
    </location>
</feature>
<reference evidence="4" key="2">
    <citation type="submission" date="2020-04" db="EMBL/GenBank/DDBJ databases">
        <authorList>
            <consortium name="NCBI Genome Project"/>
        </authorList>
    </citation>
    <scope>NUCLEOTIDE SEQUENCE</scope>
    <source>
        <strain evidence="4">CBS 342.82</strain>
    </source>
</reference>
<keyword evidence="3" id="KW-1185">Reference proteome</keyword>
<keyword evidence="2" id="KW-0472">Membrane</keyword>
<proteinExistence type="predicted"/>
<organism evidence="4">
    <name type="scientific">Dissoconium aciculare CBS 342.82</name>
    <dbReference type="NCBI Taxonomy" id="1314786"/>
    <lineage>
        <taxon>Eukaryota</taxon>
        <taxon>Fungi</taxon>
        <taxon>Dikarya</taxon>
        <taxon>Ascomycota</taxon>
        <taxon>Pezizomycotina</taxon>
        <taxon>Dothideomycetes</taxon>
        <taxon>Dothideomycetidae</taxon>
        <taxon>Mycosphaerellales</taxon>
        <taxon>Dissoconiaceae</taxon>
        <taxon>Dissoconium</taxon>
    </lineage>
</organism>
<feature type="transmembrane region" description="Helical" evidence="2">
    <location>
        <begin position="182"/>
        <end position="203"/>
    </location>
</feature>
<name>A0A6J3M4P0_9PEZI</name>
<protein>
    <submittedName>
        <fullName evidence="4">Uncharacterized protein</fullName>
    </submittedName>
</protein>
<evidence type="ECO:0000313" key="4">
    <source>
        <dbReference type="RefSeq" id="XP_033458908.1"/>
    </source>
</evidence>
<dbReference type="RefSeq" id="XP_033458908.1">
    <property type="nucleotide sequence ID" value="XM_033600023.1"/>
</dbReference>
<reference evidence="4" key="3">
    <citation type="submission" date="2025-08" db="UniProtKB">
        <authorList>
            <consortium name="RefSeq"/>
        </authorList>
    </citation>
    <scope>IDENTIFICATION</scope>
    <source>
        <strain evidence="4">CBS 342.82</strain>
    </source>
</reference>
<dbReference type="GeneID" id="54357822"/>
<evidence type="ECO:0000313" key="3">
    <source>
        <dbReference type="Proteomes" id="UP000504637"/>
    </source>
</evidence>
<reference evidence="4" key="1">
    <citation type="submission" date="2020-01" db="EMBL/GenBank/DDBJ databases">
        <authorList>
            <consortium name="DOE Joint Genome Institute"/>
            <person name="Haridas S."/>
            <person name="Albert R."/>
            <person name="Binder M."/>
            <person name="Bloem J."/>
            <person name="Labutti K."/>
            <person name="Salamov A."/>
            <person name="Andreopoulos B."/>
            <person name="Baker S.E."/>
            <person name="Barry K."/>
            <person name="Bills G."/>
            <person name="Bluhm B.H."/>
            <person name="Cannon C."/>
            <person name="Castanera R."/>
            <person name="Culley D.E."/>
            <person name="Daum C."/>
            <person name="Ezra D."/>
            <person name="Gonzalez J.B."/>
            <person name="Henrissat B."/>
            <person name="Kuo A."/>
            <person name="Liang C."/>
            <person name="Lipzen A."/>
            <person name="Lutzoni F."/>
            <person name="Magnuson J."/>
            <person name="Mondo S."/>
            <person name="Nolan M."/>
            <person name="Ohm R."/>
            <person name="Pangilinan J."/>
            <person name="Park H.-J."/>
            <person name="Ramirez L."/>
            <person name="Alfaro M."/>
            <person name="Sun H."/>
            <person name="Tritt A."/>
            <person name="Yoshinaga Y."/>
            <person name="Zwiers L.-H."/>
            <person name="Turgeon B.G."/>
            <person name="Goodwin S.B."/>
            <person name="Spatafora J.W."/>
            <person name="Crous P.W."/>
            <person name="Grigoriev I.V."/>
        </authorList>
    </citation>
    <scope>NUCLEOTIDE SEQUENCE</scope>
    <source>
        <strain evidence="4">CBS 342.82</strain>
    </source>
</reference>